<sequence length="485" mass="54376">MGCPLVSLNDDVVIIVFSFLSIPEIMVVRSTCRRMKYISRLRIIWMNALFRDVLSDNFPFPDRPLATIPTDELEYLSCRAYNLSRRWINDDLQPRIVHNVDVSSGTAISLVRFIHRRDCGEEWLVTISRGIWSVLTLWRIIDHGLRKACEWSPKSALFDGFTLNTDASSDAVMAVLLVQDSRQQVNLLTIECVGNAGYNAALRPIFTIQTSFQPVALCGDLLALSDEICVTNIINWRTGESAILRHDPDDGVLQQHDHAIQVLFIRKSVLVVRARSLHLFTMPFLSRDTVTVVQPCAKHSFGWVDGVAVTYPHQQPNIISVFVRGESDDPWSTDVYILDLYHLAADPDENAFSPYIFPPVRIAQVHSIRGPLRCSEIHMGLCGTAVWIQPPERAVAGLLWDNDGDGRALQNNIPSLRSHECLMAQAFPGPLMSTKDRKTIGNACLHGRCLWTNDTSSAWTSFDYHEEGGRIALGSSSGHVCILKV</sequence>
<proteinExistence type="predicted"/>
<name>A0A0D7AQI5_9AGAR</name>
<accession>A0A0D7AQI5</accession>
<evidence type="ECO:0000259" key="1">
    <source>
        <dbReference type="Pfam" id="PF00646"/>
    </source>
</evidence>
<dbReference type="SUPFAM" id="SSF81383">
    <property type="entry name" value="F-box domain"/>
    <property type="match status" value="1"/>
</dbReference>
<reference evidence="2 3" key="1">
    <citation type="journal article" date="2015" name="Fungal Genet. Biol.">
        <title>Evolution of novel wood decay mechanisms in Agaricales revealed by the genome sequences of Fistulina hepatica and Cylindrobasidium torrendii.</title>
        <authorList>
            <person name="Floudas D."/>
            <person name="Held B.W."/>
            <person name="Riley R."/>
            <person name="Nagy L.G."/>
            <person name="Koehler G."/>
            <person name="Ransdell A.S."/>
            <person name="Younus H."/>
            <person name="Chow J."/>
            <person name="Chiniquy J."/>
            <person name="Lipzen A."/>
            <person name="Tritt A."/>
            <person name="Sun H."/>
            <person name="Haridas S."/>
            <person name="LaButti K."/>
            <person name="Ohm R.A."/>
            <person name="Kues U."/>
            <person name="Blanchette R.A."/>
            <person name="Grigoriev I.V."/>
            <person name="Minto R.E."/>
            <person name="Hibbett D.S."/>
        </authorList>
    </citation>
    <scope>NUCLEOTIDE SEQUENCE [LARGE SCALE GENOMIC DNA]</scope>
    <source>
        <strain evidence="2 3">ATCC 64428</strain>
    </source>
</reference>
<feature type="domain" description="F-box" evidence="1">
    <location>
        <begin position="7"/>
        <end position="45"/>
    </location>
</feature>
<keyword evidence="3" id="KW-1185">Reference proteome</keyword>
<dbReference type="Proteomes" id="UP000054144">
    <property type="component" value="Unassembled WGS sequence"/>
</dbReference>
<dbReference type="InterPro" id="IPR001810">
    <property type="entry name" value="F-box_dom"/>
</dbReference>
<dbReference type="InterPro" id="IPR036047">
    <property type="entry name" value="F-box-like_dom_sf"/>
</dbReference>
<dbReference type="EMBL" id="KN881628">
    <property type="protein sequence ID" value="KIY53063.1"/>
    <property type="molecule type" value="Genomic_DNA"/>
</dbReference>
<dbReference type="AlphaFoldDB" id="A0A0D7AQI5"/>
<evidence type="ECO:0000313" key="3">
    <source>
        <dbReference type="Proteomes" id="UP000054144"/>
    </source>
</evidence>
<protein>
    <recommendedName>
        <fullName evidence="1">F-box domain-containing protein</fullName>
    </recommendedName>
</protein>
<dbReference type="Pfam" id="PF00646">
    <property type="entry name" value="F-box"/>
    <property type="match status" value="1"/>
</dbReference>
<gene>
    <name evidence="2" type="ORF">FISHEDRAFT_34022</name>
</gene>
<evidence type="ECO:0000313" key="2">
    <source>
        <dbReference type="EMBL" id="KIY53063.1"/>
    </source>
</evidence>
<dbReference type="OrthoDB" id="3034442at2759"/>
<organism evidence="2 3">
    <name type="scientific">Fistulina hepatica ATCC 64428</name>
    <dbReference type="NCBI Taxonomy" id="1128425"/>
    <lineage>
        <taxon>Eukaryota</taxon>
        <taxon>Fungi</taxon>
        <taxon>Dikarya</taxon>
        <taxon>Basidiomycota</taxon>
        <taxon>Agaricomycotina</taxon>
        <taxon>Agaricomycetes</taxon>
        <taxon>Agaricomycetidae</taxon>
        <taxon>Agaricales</taxon>
        <taxon>Fistulinaceae</taxon>
        <taxon>Fistulina</taxon>
    </lineage>
</organism>